<organism evidence="2 3">
    <name type="scientific">Steinernema carpocapsae</name>
    <name type="common">Entomopathogenic nematode</name>
    <dbReference type="NCBI Taxonomy" id="34508"/>
    <lineage>
        <taxon>Eukaryota</taxon>
        <taxon>Metazoa</taxon>
        <taxon>Ecdysozoa</taxon>
        <taxon>Nematoda</taxon>
        <taxon>Chromadorea</taxon>
        <taxon>Rhabditida</taxon>
        <taxon>Tylenchina</taxon>
        <taxon>Panagrolaimomorpha</taxon>
        <taxon>Strongyloidoidea</taxon>
        <taxon>Steinernematidae</taxon>
        <taxon>Steinernema</taxon>
    </lineage>
</organism>
<comment type="caution">
    <text evidence="2">The sequence shown here is derived from an EMBL/GenBank/DDBJ whole genome shotgun (WGS) entry which is preliminary data.</text>
</comment>
<protein>
    <submittedName>
        <fullName evidence="2">Uncharacterized protein</fullName>
    </submittedName>
</protein>
<reference evidence="2 3" key="2">
    <citation type="journal article" date="2019" name="G3 (Bethesda)">
        <title>Hybrid Assembly of the Genome of the Entomopathogenic Nematode Steinernema carpocapsae Identifies the X-Chromosome.</title>
        <authorList>
            <person name="Serra L."/>
            <person name="Macchietto M."/>
            <person name="Macias-Munoz A."/>
            <person name="McGill C.J."/>
            <person name="Rodriguez I.M."/>
            <person name="Rodriguez B."/>
            <person name="Murad R."/>
            <person name="Mortazavi A."/>
        </authorList>
    </citation>
    <scope>NUCLEOTIDE SEQUENCE [LARGE SCALE GENOMIC DNA]</scope>
    <source>
        <strain evidence="2 3">ALL</strain>
    </source>
</reference>
<gene>
    <name evidence="2" type="ORF">L596_027248</name>
</gene>
<accession>A0A4U5M502</accession>
<name>A0A4U5M502_STECR</name>
<keyword evidence="3" id="KW-1185">Reference proteome</keyword>
<feature type="region of interest" description="Disordered" evidence="1">
    <location>
        <begin position="1"/>
        <end position="66"/>
    </location>
</feature>
<dbReference type="AlphaFoldDB" id="A0A4U5M502"/>
<evidence type="ECO:0000256" key="1">
    <source>
        <dbReference type="SAM" id="MobiDB-lite"/>
    </source>
</evidence>
<feature type="compositionally biased region" description="Basic residues" evidence="1">
    <location>
        <begin position="52"/>
        <end position="64"/>
    </location>
</feature>
<proteinExistence type="predicted"/>
<sequence>MTSNSEAPKQDIRLRAATASSTSPGPSPRSSGALESWSVSSPAARATERSKRTYTRSTTKRRSSRTWTSITPWSRDLWLVSATVMHTIRASKLPTHRTRSSCPNSGIKAELLWSLSFSIEASPTDPHLSPRGPRRAVVVPSLSQGAGRFQGSQDGFFPLLPRLADPRCRRRPLAPLFAVRDQTIVIQEPGYVLGLHRRLFDERLEYCSMPLYGLDFTDRNPQPAIAGIFPTCPFPFSQFSFSLRYRAWNMDIILSSEDKIAPPTPKRNLLRVEEQNFGPALFREQFRLTQTQTEVTRALRTTD</sequence>
<dbReference type="EMBL" id="AZBU02000010">
    <property type="protein sequence ID" value="TKR63413.1"/>
    <property type="molecule type" value="Genomic_DNA"/>
</dbReference>
<evidence type="ECO:0000313" key="3">
    <source>
        <dbReference type="Proteomes" id="UP000298663"/>
    </source>
</evidence>
<dbReference type="Proteomes" id="UP000298663">
    <property type="component" value="Unassembled WGS sequence"/>
</dbReference>
<feature type="compositionally biased region" description="Low complexity" evidence="1">
    <location>
        <begin position="15"/>
        <end position="33"/>
    </location>
</feature>
<evidence type="ECO:0000313" key="2">
    <source>
        <dbReference type="EMBL" id="TKR63413.1"/>
    </source>
</evidence>
<reference evidence="2 3" key="1">
    <citation type="journal article" date="2015" name="Genome Biol.">
        <title>Comparative genomics of Steinernema reveals deeply conserved gene regulatory networks.</title>
        <authorList>
            <person name="Dillman A.R."/>
            <person name="Macchietto M."/>
            <person name="Porter C.F."/>
            <person name="Rogers A."/>
            <person name="Williams B."/>
            <person name="Antoshechkin I."/>
            <person name="Lee M.M."/>
            <person name="Goodwin Z."/>
            <person name="Lu X."/>
            <person name="Lewis E.E."/>
            <person name="Goodrich-Blair H."/>
            <person name="Stock S.P."/>
            <person name="Adams B.J."/>
            <person name="Sternberg P.W."/>
            <person name="Mortazavi A."/>
        </authorList>
    </citation>
    <scope>NUCLEOTIDE SEQUENCE [LARGE SCALE GENOMIC DNA]</scope>
    <source>
        <strain evidence="2 3">ALL</strain>
    </source>
</reference>